<dbReference type="InterPro" id="IPR036291">
    <property type="entry name" value="NAD(P)-bd_dom_sf"/>
</dbReference>
<accession>A0A9P9Y6S6</accession>
<dbReference type="Gene3D" id="3.40.50.720">
    <property type="entry name" value="NAD(P)-binding Rossmann-like Domain"/>
    <property type="match status" value="1"/>
</dbReference>
<name>A0A9P9Y6S6_9HYPO</name>
<sequence>MNIICPPAARRRIFTVRPPSIHSISLTAIVSRSITNAPGQHQNQQPFRDNDGQDGKMASVIDQAKNTLAENLGHGADKLATHSFSLDQTADLSGKVAVVTGGSQGIGYGVTHTLLSHNVSKLYILSTDEEVVRGAKEAIAKDMGKDVADRTAWLHCDLSDWKQVKDVAEKIKANEERLDILINNAGRGIMTYQLTDYGVDRHMAINHMAHVILTSHLLPLMKETAEKKGATVRITNQASNVHESVPKDLKFESLDDLNQDLGPNTQYGRSKLAAILYARYFNRKVTQNGHPNVLMNATHPGIVSSKMSTQDIHEPFPLGGYAMSKGLELFKKDQFEGAKSTVYAATLIDSSGNYICPPAVPEPGSAASQDEKLQDSLMELTRKVVMDKTKRESADQGCPFDDLVLH</sequence>
<dbReference type="GeneID" id="75833077"/>
<dbReference type="EMBL" id="JAGIXG020000004">
    <property type="protein sequence ID" value="KAI6784554.1"/>
    <property type="molecule type" value="Genomic_DNA"/>
</dbReference>
<organism evidence="3 4">
    <name type="scientific">Emericellopsis cladophorae</name>
    <dbReference type="NCBI Taxonomy" id="2686198"/>
    <lineage>
        <taxon>Eukaryota</taxon>
        <taxon>Fungi</taxon>
        <taxon>Dikarya</taxon>
        <taxon>Ascomycota</taxon>
        <taxon>Pezizomycotina</taxon>
        <taxon>Sordariomycetes</taxon>
        <taxon>Hypocreomycetidae</taxon>
        <taxon>Hypocreales</taxon>
        <taxon>Bionectriaceae</taxon>
        <taxon>Emericellopsis</taxon>
    </lineage>
</organism>
<dbReference type="OrthoDB" id="191139at2759"/>
<comment type="similarity">
    <text evidence="1">Belongs to the short-chain dehydrogenases/reductases (SDR) family.</text>
</comment>
<reference evidence="3" key="2">
    <citation type="submission" date="2022-07" db="EMBL/GenBank/DDBJ databases">
        <authorList>
            <person name="Goncalves M.F.M."/>
            <person name="Hilario S."/>
            <person name="Van De Peer Y."/>
            <person name="Esteves A.C."/>
            <person name="Alves A."/>
        </authorList>
    </citation>
    <scope>NUCLEOTIDE SEQUENCE</scope>
    <source>
        <strain evidence="3">MUM 19.33</strain>
    </source>
</reference>
<reference evidence="3" key="1">
    <citation type="journal article" date="2021" name="J Fungi (Basel)">
        <title>Genomic and Metabolomic Analyses of the Marine Fungus Emericellopsis cladophorae: Insights into Saltwater Adaptability Mechanisms and Its Biosynthetic Potential.</title>
        <authorList>
            <person name="Goncalves M.F.M."/>
            <person name="Hilario S."/>
            <person name="Van de Peer Y."/>
            <person name="Esteves A.C."/>
            <person name="Alves A."/>
        </authorList>
    </citation>
    <scope>NUCLEOTIDE SEQUENCE</scope>
    <source>
        <strain evidence="3">MUM 19.33</strain>
    </source>
</reference>
<keyword evidence="2" id="KW-0560">Oxidoreductase</keyword>
<dbReference type="Proteomes" id="UP001055219">
    <property type="component" value="Unassembled WGS sequence"/>
</dbReference>
<proteinExistence type="inferred from homology"/>
<evidence type="ECO:0000313" key="3">
    <source>
        <dbReference type="EMBL" id="KAI6784554.1"/>
    </source>
</evidence>
<evidence type="ECO:0008006" key="5">
    <source>
        <dbReference type="Google" id="ProtNLM"/>
    </source>
</evidence>
<evidence type="ECO:0000256" key="1">
    <source>
        <dbReference type="ARBA" id="ARBA00006484"/>
    </source>
</evidence>
<dbReference type="PRINTS" id="PR00081">
    <property type="entry name" value="GDHRDH"/>
</dbReference>
<dbReference type="PANTHER" id="PTHR24320">
    <property type="entry name" value="RETINOL DEHYDROGENASE"/>
    <property type="match status" value="1"/>
</dbReference>
<dbReference type="SUPFAM" id="SSF51735">
    <property type="entry name" value="NAD(P)-binding Rossmann-fold domains"/>
    <property type="match status" value="1"/>
</dbReference>
<keyword evidence="4" id="KW-1185">Reference proteome</keyword>
<dbReference type="InterPro" id="IPR002347">
    <property type="entry name" value="SDR_fam"/>
</dbReference>
<dbReference type="GO" id="GO:0016491">
    <property type="term" value="F:oxidoreductase activity"/>
    <property type="evidence" value="ECO:0007669"/>
    <property type="project" value="UniProtKB-KW"/>
</dbReference>
<dbReference type="AlphaFoldDB" id="A0A9P9Y6S6"/>
<dbReference type="Pfam" id="PF00106">
    <property type="entry name" value="adh_short"/>
    <property type="match status" value="1"/>
</dbReference>
<dbReference type="RefSeq" id="XP_051365410.1">
    <property type="nucleotide sequence ID" value="XM_051503048.1"/>
</dbReference>
<comment type="caution">
    <text evidence="3">The sequence shown here is derived from an EMBL/GenBank/DDBJ whole genome shotgun (WGS) entry which is preliminary data.</text>
</comment>
<evidence type="ECO:0000256" key="2">
    <source>
        <dbReference type="ARBA" id="ARBA00023002"/>
    </source>
</evidence>
<gene>
    <name evidence="3" type="ORF">J7T54_006599</name>
</gene>
<evidence type="ECO:0000313" key="4">
    <source>
        <dbReference type="Proteomes" id="UP001055219"/>
    </source>
</evidence>
<protein>
    <recommendedName>
        <fullName evidence="5">Oxidoreductase bli-4, mitochondrial</fullName>
    </recommendedName>
</protein>
<dbReference type="PANTHER" id="PTHR24320:SF33">
    <property type="entry name" value="OXIDOREDUCTASE BLI-4, MITOCHONDRIAL-RELATED"/>
    <property type="match status" value="1"/>
</dbReference>